<keyword evidence="5" id="KW-1000">Mitochondrion outer membrane</keyword>
<dbReference type="Proteomes" id="UP000002866">
    <property type="component" value="Chromosome 3"/>
</dbReference>
<evidence type="ECO:0000256" key="8">
    <source>
        <dbReference type="ARBA" id="ARBA00023128"/>
    </source>
</evidence>
<dbReference type="GO" id="GO:0005741">
    <property type="term" value="C:mitochondrial outer membrane"/>
    <property type="evidence" value="ECO:0007669"/>
    <property type="project" value="UniProtKB-SubCell"/>
</dbReference>
<feature type="compositionally biased region" description="Basic residues" evidence="12">
    <location>
        <begin position="61"/>
        <end position="70"/>
    </location>
</feature>
<dbReference type="EMBL" id="HE806318">
    <property type="protein sequence ID" value="CCH60351.1"/>
    <property type="molecule type" value="Genomic_DNA"/>
</dbReference>
<dbReference type="PROSITE" id="PS50005">
    <property type="entry name" value="TPR"/>
    <property type="match status" value="1"/>
</dbReference>
<proteinExistence type="inferred from homology"/>
<accession>I2H1U9</accession>
<evidence type="ECO:0000256" key="3">
    <source>
        <dbReference type="ARBA" id="ARBA00022692"/>
    </source>
</evidence>
<sequence length="610" mass="69198">MSVDNSWVTFYQRNKRAILATVAAGTAAAGAYYYYKQLQNAQDNLKDNKASSTASGESSSKKKKKKKKSKSAKELSPATTDGKPIYPVRDNGEPNLDNKDQFTEEEKEKYSIALKDKGNSLFKADKFEEAIKYYNWAIELKENPIFYSNLSACYVSLNKLEEIIKYCNKALELKPDYSKVLLRRANANEKLENYADAMFDLSVLSLNGDYNGASIEPILERNLNKQAMSVLKDKLKNSKDDQLPSDTSLSAFFGIFKPELSFENYDETNDADKELLNGLTHLFKRQSESYLIADKSFMNALELYIKQLEETPDDTDLKVKASIAYEYAGIFNFLKNDLSGATENIDKSIKLNPRINSYIYRALIIADKGESQDYLDYFDKALKLDDKSCAVYYHRAQLNFVTQDFAKAAVDFEKAKECDPTNIFPYIQLACLTYRENKFDDCETLFSEAKRKFPTLPEVPNFYAEVLTDKGDFDNAMKNYETARRLEEASKDGIHVGVAPLIGKATLLAREPTLENLAAADKLLEEANRIDPRSEQAKIGLAQLKLQKEEIDESIRLFEESADLARTMEEKLQATTFAEAAKVQKMIRADPIISKKIEETLAAYRAQNSF</sequence>
<keyword evidence="8" id="KW-0496">Mitochondrion</keyword>
<dbReference type="KEGG" id="tbl:TBLA_0C05530"/>
<evidence type="ECO:0000313" key="14">
    <source>
        <dbReference type="EMBL" id="CCH60351.1"/>
    </source>
</evidence>
<dbReference type="OMA" id="QWRGDIE"/>
<dbReference type="PANTHER" id="PTHR46208:SF1">
    <property type="entry name" value="MITOCHONDRIAL IMPORT RECEPTOR SUBUNIT TOM70"/>
    <property type="match status" value="1"/>
</dbReference>
<evidence type="ECO:0000256" key="12">
    <source>
        <dbReference type="SAM" id="MobiDB-lite"/>
    </source>
</evidence>
<keyword evidence="6 11" id="KW-0802">TPR repeat</keyword>
<keyword evidence="3 13" id="KW-0812">Transmembrane</keyword>
<dbReference type="GO" id="GO:0030150">
    <property type="term" value="P:protein import into mitochondrial matrix"/>
    <property type="evidence" value="ECO:0007669"/>
    <property type="project" value="TreeGrafter"/>
</dbReference>
<evidence type="ECO:0000256" key="11">
    <source>
        <dbReference type="PROSITE-ProRule" id="PRU00339"/>
    </source>
</evidence>
<dbReference type="eggNOG" id="KOG0547">
    <property type="taxonomic scope" value="Eukaryota"/>
</dbReference>
<dbReference type="SMART" id="SM00028">
    <property type="entry name" value="TPR"/>
    <property type="match status" value="8"/>
</dbReference>
<dbReference type="SUPFAM" id="SSF48452">
    <property type="entry name" value="TPR-like"/>
    <property type="match status" value="3"/>
</dbReference>
<keyword evidence="2" id="KW-0597">Phosphoprotein</keyword>
<dbReference type="FunFam" id="1.25.40.10:FF:000357">
    <property type="entry name" value="Mitochondrial proteins import receptor"/>
    <property type="match status" value="1"/>
</dbReference>
<dbReference type="GO" id="GO:0045039">
    <property type="term" value="P:protein insertion into mitochondrial inner membrane"/>
    <property type="evidence" value="ECO:0007669"/>
    <property type="project" value="TreeGrafter"/>
</dbReference>
<feature type="repeat" description="TPR" evidence="11">
    <location>
        <begin position="144"/>
        <end position="177"/>
    </location>
</feature>
<dbReference type="Gene3D" id="1.25.40.10">
    <property type="entry name" value="Tetratricopeptide repeat domain"/>
    <property type="match status" value="2"/>
</dbReference>
<evidence type="ECO:0000256" key="4">
    <source>
        <dbReference type="ARBA" id="ARBA00022737"/>
    </source>
</evidence>
<evidence type="ECO:0000256" key="13">
    <source>
        <dbReference type="SAM" id="Phobius"/>
    </source>
</evidence>
<evidence type="ECO:0000256" key="10">
    <source>
        <dbReference type="ARBA" id="ARBA00038030"/>
    </source>
</evidence>
<dbReference type="OrthoDB" id="2942533at2759"/>
<dbReference type="FunCoup" id="I2H1U9">
    <property type="interactions" value="742"/>
</dbReference>
<evidence type="ECO:0000256" key="1">
    <source>
        <dbReference type="ARBA" id="ARBA00004572"/>
    </source>
</evidence>
<evidence type="ECO:0000256" key="6">
    <source>
        <dbReference type="ARBA" id="ARBA00022803"/>
    </source>
</evidence>
<keyword evidence="15" id="KW-1185">Reference proteome</keyword>
<gene>
    <name evidence="14" type="primary">TBLA0C05530</name>
    <name evidence="14" type="ORF">TBLA_0C05530</name>
</gene>
<keyword evidence="9 13" id="KW-0472">Membrane</keyword>
<dbReference type="FunFam" id="1.25.40.10:FF:000374">
    <property type="entry name" value="Mitochondrial proteins import receptor"/>
    <property type="match status" value="1"/>
</dbReference>
<dbReference type="GO" id="GO:0006626">
    <property type="term" value="P:protein targeting to mitochondrion"/>
    <property type="evidence" value="ECO:0007669"/>
    <property type="project" value="EnsemblFungi"/>
</dbReference>
<dbReference type="AlphaFoldDB" id="I2H1U9"/>
<dbReference type="PANTHER" id="PTHR46208">
    <property type="entry name" value="MITOCHONDRIAL IMPORT RECEPTOR SUBUNIT TOM70"/>
    <property type="match status" value="1"/>
</dbReference>
<feature type="region of interest" description="Disordered" evidence="12">
    <location>
        <begin position="46"/>
        <end position="102"/>
    </location>
</feature>
<evidence type="ECO:0000256" key="9">
    <source>
        <dbReference type="ARBA" id="ARBA00023136"/>
    </source>
</evidence>
<evidence type="ECO:0008006" key="16">
    <source>
        <dbReference type="Google" id="ProtNLM"/>
    </source>
</evidence>
<dbReference type="InterPro" id="IPR019734">
    <property type="entry name" value="TPR_rpt"/>
</dbReference>
<keyword evidence="7 13" id="KW-1133">Transmembrane helix</keyword>
<name>I2H1U9_HENB6</name>
<comment type="similarity">
    <text evidence="10">Belongs to the Tom70 family.</text>
</comment>
<feature type="compositionally biased region" description="Basic and acidic residues" evidence="12">
    <location>
        <begin position="90"/>
        <end position="102"/>
    </location>
</feature>
<dbReference type="Pfam" id="PF00515">
    <property type="entry name" value="TPR_1"/>
    <property type="match status" value="1"/>
</dbReference>
<dbReference type="InterPro" id="IPR011990">
    <property type="entry name" value="TPR-like_helical_dom_sf"/>
</dbReference>
<dbReference type="HOGENOM" id="CLU_017516_1_0_1"/>
<dbReference type="GeneID" id="14495331"/>
<dbReference type="Pfam" id="PF13181">
    <property type="entry name" value="TPR_8"/>
    <property type="match status" value="1"/>
</dbReference>
<evidence type="ECO:0000256" key="2">
    <source>
        <dbReference type="ARBA" id="ARBA00022553"/>
    </source>
</evidence>
<reference evidence="14 15" key="1">
    <citation type="journal article" date="2011" name="Proc. Natl. Acad. Sci. U.S.A.">
        <title>Evolutionary erosion of yeast sex chromosomes by mating-type switching accidents.</title>
        <authorList>
            <person name="Gordon J.L."/>
            <person name="Armisen D."/>
            <person name="Proux-Wera E."/>
            <person name="Oheigeartaigh S.S."/>
            <person name="Byrne K.P."/>
            <person name="Wolfe K.H."/>
        </authorList>
    </citation>
    <scope>NUCLEOTIDE SEQUENCE [LARGE SCALE GENOMIC DNA]</scope>
    <source>
        <strain evidence="15">ATCC 34711 / CBS 6284 / DSM 70876 / NBRC 10599 / NRRL Y-10934 / UCD 77-7</strain>
    </source>
</reference>
<dbReference type="GO" id="GO:0030943">
    <property type="term" value="F:mitochondrion targeting sequence binding"/>
    <property type="evidence" value="ECO:0007669"/>
    <property type="project" value="TreeGrafter"/>
</dbReference>
<comment type="subcellular location">
    <subcellularLocation>
        <location evidence="1">Mitochondrion outer membrane</location>
        <topology evidence="1">Single-pass membrane protein</topology>
    </subcellularLocation>
</comment>
<protein>
    <recommendedName>
        <fullName evidence="16">TOM70</fullName>
    </recommendedName>
</protein>
<dbReference type="GO" id="GO:0008320">
    <property type="term" value="F:protein transmembrane transporter activity"/>
    <property type="evidence" value="ECO:0007669"/>
    <property type="project" value="TreeGrafter"/>
</dbReference>
<evidence type="ECO:0000256" key="7">
    <source>
        <dbReference type="ARBA" id="ARBA00022989"/>
    </source>
</evidence>
<evidence type="ECO:0000313" key="15">
    <source>
        <dbReference type="Proteomes" id="UP000002866"/>
    </source>
</evidence>
<keyword evidence="4" id="KW-0677">Repeat</keyword>
<dbReference type="RefSeq" id="XP_004179870.1">
    <property type="nucleotide sequence ID" value="XM_004179822.1"/>
</dbReference>
<organism evidence="14 15">
    <name type="scientific">Henningerozyma blattae (strain ATCC 34711 / CBS 6284 / DSM 70876 / NBRC 10599 / NRRL Y-10934 / UCD 77-7)</name>
    <name type="common">Yeast</name>
    <name type="synonym">Tetrapisispora blattae</name>
    <dbReference type="NCBI Taxonomy" id="1071380"/>
    <lineage>
        <taxon>Eukaryota</taxon>
        <taxon>Fungi</taxon>
        <taxon>Dikarya</taxon>
        <taxon>Ascomycota</taxon>
        <taxon>Saccharomycotina</taxon>
        <taxon>Saccharomycetes</taxon>
        <taxon>Saccharomycetales</taxon>
        <taxon>Saccharomycetaceae</taxon>
        <taxon>Henningerozyma</taxon>
    </lineage>
</organism>
<dbReference type="STRING" id="1071380.I2H1U9"/>
<dbReference type="InParanoid" id="I2H1U9"/>
<feature type="transmembrane region" description="Helical" evidence="13">
    <location>
        <begin position="17"/>
        <end position="35"/>
    </location>
</feature>
<evidence type="ECO:0000256" key="5">
    <source>
        <dbReference type="ARBA" id="ARBA00022787"/>
    </source>
</evidence>